<dbReference type="InterPro" id="IPR007691">
    <property type="entry name" value="LpxD"/>
</dbReference>
<evidence type="ECO:0000256" key="3">
    <source>
        <dbReference type="ARBA" id="ARBA00022679"/>
    </source>
</evidence>
<dbReference type="CDD" id="cd03352">
    <property type="entry name" value="LbH_LpxD"/>
    <property type="match status" value="1"/>
</dbReference>
<dbReference type="GO" id="GO:0009245">
    <property type="term" value="P:lipid A biosynthetic process"/>
    <property type="evidence" value="ECO:0007669"/>
    <property type="project" value="UniProtKB-UniRule"/>
</dbReference>
<gene>
    <name evidence="7 9" type="primary">lpxD</name>
    <name evidence="9" type="ORF">H1P_30053</name>
</gene>
<sequence length="350" mass="37348">MKFQELIACLGDLATNNSLQSNPDRNPDLTGIAAIKEAQINHLSYIEGAKFASMLAETAASALILPQDETLQQQATNIGIAWIATKQPRLLFAKAIAFFYQPYQPDPGIHPTAIIDSTTKIGKDVYIGAYAVIQQNVTIGDRVSIHPQVTIYPDVIIGNNTILYSNSTIQERSQIGANCVIHSGAVIGAEGFGFVPTATGWEKMEQSGYTVLEDGVEIGCNSAVDRPAVGETRIKANTKLDNLVQIGHGCTVGRNCALAAQVGLAGGVTVEDGVLLGGQVGVANQITIGKGTIVTAQSGVTHNIKPDLMVTGTPAYPSQDFRKSYAIFKRLPEIYAGFKKLKKFLLSDND</sequence>
<dbReference type="Pfam" id="PF00132">
    <property type="entry name" value="Hexapep"/>
    <property type="match status" value="3"/>
</dbReference>
<dbReference type="PANTHER" id="PTHR43378">
    <property type="entry name" value="UDP-3-O-ACYLGLUCOSAMINE N-ACYLTRANSFERASE"/>
    <property type="match status" value="1"/>
</dbReference>
<evidence type="ECO:0000256" key="5">
    <source>
        <dbReference type="ARBA" id="ARBA00023098"/>
    </source>
</evidence>
<evidence type="ECO:0000256" key="2">
    <source>
        <dbReference type="ARBA" id="ARBA00022556"/>
    </source>
</evidence>
<reference evidence="9 10" key="1">
    <citation type="submission" date="2019-01" db="EMBL/GenBank/DDBJ databases">
        <authorList>
            <person name="Brito A."/>
        </authorList>
    </citation>
    <scope>NUCLEOTIDE SEQUENCE [LARGE SCALE GENOMIC DNA]</scope>
    <source>
        <strain evidence="9">1</strain>
    </source>
</reference>
<name>A0A563VU56_9CYAN</name>
<keyword evidence="5 7" id="KW-0443">Lipid metabolism</keyword>
<keyword evidence="3 7" id="KW-0808">Transferase</keyword>
<dbReference type="GO" id="GO:0016410">
    <property type="term" value="F:N-acyltransferase activity"/>
    <property type="evidence" value="ECO:0007669"/>
    <property type="project" value="InterPro"/>
</dbReference>
<evidence type="ECO:0000259" key="8">
    <source>
        <dbReference type="Pfam" id="PF04613"/>
    </source>
</evidence>
<keyword evidence="2 7" id="KW-0441">Lipid A biosynthesis</keyword>
<protein>
    <recommendedName>
        <fullName evidence="7">UDP-3-O-acylglucosamine N-acyltransferase</fullName>
        <ecNumber evidence="7">2.3.1.191</ecNumber>
    </recommendedName>
</protein>
<dbReference type="NCBIfam" id="NF002060">
    <property type="entry name" value="PRK00892.1"/>
    <property type="match status" value="1"/>
</dbReference>
<dbReference type="Proteomes" id="UP000320055">
    <property type="component" value="Unassembled WGS sequence"/>
</dbReference>
<dbReference type="SUPFAM" id="SSF51161">
    <property type="entry name" value="Trimeric LpxA-like enzymes"/>
    <property type="match status" value="1"/>
</dbReference>
<keyword evidence="10" id="KW-1185">Reference proteome</keyword>
<dbReference type="PANTHER" id="PTHR43378:SF2">
    <property type="entry name" value="UDP-3-O-ACYLGLUCOSAMINE N-ACYLTRANSFERASE 1, MITOCHONDRIAL-RELATED"/>
    <property type="match status" value="1"/>
</dbReference>
<evidence type="ECO:0000313" key="9">
    <source>
        <dbReference type="EMBL" id="VEP14977.1"/>
    </source>
</evidence>
<organism evidence="9 10">
    <name type="scientific">Hyella patelloides LEGE 07179</name>
    <dbReference type="NCBI Taxonomy" id="945734"/>
    <lineage>
        <taxon>Bacteria</taxon>
        <taxon>Bacillati</taxon>
        <taxon>Cyanobacteriota</taxon>
        <taxon>Cyanophyceae</taxon>
        <taxon>Pleurocapsales</taxon>
        <taxon>Hyellaceae</taxon>
        <taxon>Hyella</taxon>
    </lineage>
</organism>
<evidence type="ECO:0000256" key="1">
    <source>
        <dbReference type="ARBA" id="ARBA00022516"/>
    </source>
</evidence>
<keyword evidence="4 7" id="KW-0677">Repeat</keyword>
<dbReference type="EMBL" id="CAACVJ010000223">
    <property type="protein sequence ID" value="VEP14977.1"/>
    <property type="molecule type" value="Genomic_DNA"/>
</dbReference>
<feature type="active site" description="Proton acceptor" evidence="7">
    <location>
        <position position="248"/>
    </location>
</feature>
<proteinExistence type="inferred from homology"/>
<dbReference type="GO" id="GO:0016020">
    <property type="term" value="C:membrane"/>
    <property type="evidence" value="ECO:0007669"/>
    <property type="project" value="GOC"/>
</dbReference>
<dbReference type="Gene3D" id="3.40.1390.10">
    <property type="entry name" value="MurE/MurF, N-terminal domain"/>
    <property type="match status" value="1"/>
</dbReference>
<dbReference type="GO" id="GO:0031470">
    <property type="term" value="C:carboxysome"/>
    <property type="evidence" value="ECO:0007669"/>
    <property type="project" value="UniProtKB-ARBA"/>
</dbReference>
<dbReference type="InterPro" id="IPR001451">
    <property type="entry name" value="Hexapep"/>
</dbReference>
<dbReference type="Gene3D" id="2.160.10.10">
    <property type="entry name" value="Hexapeptide repeat proteins"/>
    <property type="match status" value="1"/>
</dbReference>
<dbReference type="Pfam" id="PF04613">
    <property type="entry name" value="LpxD"/>
    <property type="match status" value="1"/>
</dbReference>
<comment type="similarity">
    <text evidence="7">Belongs to the transferase hexapeptide repeat family. LpxD subfamily.</text>
</comment>
<dbReference type="OrthoDB" id="9784739at2"/>
<evidence type="ECO:0000256" key="7">
    <source>
        <dbReference type="HAMAP-Rule" id="MF_00523"/>
    </source>
</evidence>
<dbReference type="GO" id="GO:0103118">
    <property type="term" value="F:UDP-3-O-[(3R)-3-hydroxyacyl]-glucosamine N-acyltransferase activity"/>
    <property type="evidence" value="ECO:0007669"/>
    <property type="project" value="UniProtKB-EC"/>
</dbReference>
<feature type="domain" description="UDP-3-O-[3-hydroxymyristoyl] glucosamine N-acyltransferase non-repeat region" evidence="8">
    <location>
        <begin position="27"/>
        <end position="97"/>
    </location>
</feature>
<accession>A0A563VU56</accession>
<evidence type="ECO:0000256" key="6">
    <source>
        <dbReference type="ARBA" id="ARBA00023315"/>
    </source>
</evidence>
<dbReference type="UniPathway" id="UPA00973"/>
<evidence type="ECO:0000313" key="10">
    <source>
        <dbReference type="Proteomes" id="UP000320055"/>
    </source>
</evidence>
<dbReference type="InterPro" id="IPR011004">
    <property type="entry name" value="Trimer_LpxA-like_sf"/>
</dbReference>
<comment type="function">
    <text evidence="7">Catalyzes the N-acylation of UDP-3-O-acylglucosamine using 3-hydroxyacyl-ACP as the acyl donor. Is involved in the biosynthesis of lipid A, a phosphorylated glycolipid that anchors the lipopolysaccharide to the outer membrane of the cell.</text>
</comment>
<dbReference type="AlphaFoldDB" id="A0A563VU56"/>
<evidence type="ECO:0000256" key="4">
    <source>
        <dbReference type="ARBA" id="ARBA00022737"/>
    </source>
</evidence>
<comment type="pathway">
    <text evidence="7">Bacterial outer membrane biogenesis; LPS lipid A biosynthesis.</text>
</comment>
<dbReference type="InterPro" id="IPR020573">
    <property type="entry name" value="UDP_GlcNAc_AcTrfase_non-rep"/>
</dbReference>
<dbReference type="EC" id="2.3.1.191" evidence="7"/>
<keyword evidence="6 7" id="KW-0012">Acyltransferase</keyword>
<dbReference type="RefSeq" id="WP_144863203.1">
    <property type="nucleotide sequence ID" value="NZ_LR213768.1"/>
</dbReference>
<keyword evidence="1 7" id="KW-0444">Lipid biosynthesis</keyword>
<dbReference type="HAMAP" id="MF_00523">
    <property type="entry name" value="LpxD"/>
    <property type="match status" value="1"/>
</dbReference>
<comment type="subunit">
    <text evidence="7">Homotrimer.</text>
</comment>
<comment type="catalytic activity">
    <reaction evidence="7">
        <text>a UDP-3-O-[(3R)-3-hydroxyacyl]-alpha-D-glucosamine + a (3R)-hydroxyacyl-[ACP] = a UDP-2-N,3-O-bis[(3R)-3-hydroxyacyl]-alpha-D-glucosamine + holo-[ACP] + H(+)</text>
        <dbReference type="Rhea" id="RHEA:53836"/>
        <dbReference type="Rhea" id="RHEA-COMP:9685"/>
        <dbReference type="Rhea" id="RHEA-COMP:9945"/>
        <dbReference type="ChEBI" id="CHEBI:15378"/>
        <dbReference type="ChEBI" id="CHEBI:64479"/>
        <dbReference type="ChEBI" id="CHEBI:78827"/>
        <dbReference type="ChEBI" id="CHEBI:137740"/>
        <dbReference type="ChEBI" id="CHEBI:137748"/>
        <dbReference type="EC" id="2.3.1.191"/>
    </reaction>
</comment>
<dbReference type="GO" id="GO:0043886">
    <property type="term" value="F:structural constituent of carboxysome shell"/>
    <property type="evidence" value="ECO:0007669"/>
    <property type="project" value="UniProtKB-ARBA"/>
</dbReference>
<dbReference type="NCBIfam" id="TIGR01853">
    <property type="entry name" value="lipid_A_lpxD"/>
    <property type="match status" value="1"/>
</dbReference>